<sequence>MCKRISKIVFRIPATDDVQYVPNLHATEACGPLYASDRWAKTIRRQLRGRQLAQGQTASIIVGSQQVQLSVDKLFEESASIADKYTQAGVVDGETVFEVQRRSQATTQRSLPGYNNESEGLSSEISGYFSSKTCFTYLNIKPVQSIYVCGVTGVGKSMVIRHALDRAGYPTVYGDLRAMVASASGTEMADEYIAMALGDLVARARALAPSVILIDRVDTFGDVALLSGNEELTKLASNFVKFIGSIPHDVFLVLESSVELGELPVAAKRCETLQHCQIIGVPTAPRREQIVKAVLDELLAELTHSDSVRQEEIDTLCRRVAAATPGYVARDIVRLCRQALLRMVRSSDQLQSADSVSDLAGSMTHLSLAEQDTVSRSMAATMTATVPVWQWFSKTLQIVWPSQQLEFESARPTKRWADIGGYEAIKLQLQRFVRLATSETPSRLGITPPSGILLHGPSGCGKTALTLAMIGESACNVIFIRGSELFSKYLGETEARLRRLFHTARAAAPCIVFMDEIDSIAAKREWSSVESGGPSLRVLSTLLNEMDGVHETSGVVTVGCTNQVCKIDDAILRPGRFDQLVEVHLPTAADRTGILQVLSSKSQVADDVSISDLVKQTDGISGAGLEQLFREAGMSAMRTSRPALALSMHDFVNALDKVRGQ</sequence>
<dbReference type="InterPro" id="IPR050168">
    <property type="entry name" value="AAA_ATPase_domain"/>
</dbReference>
<comment type="similarity">
    <text evidence="4">Belongs to the AAA ATPase family.</text>
</comment>
<protein>
    <recommendedName>
        <fullName evidence="5">AAA+ ATPase domain-containing protein</fullName>
    </recommendedName>
</protein>
<keyword evidence="7" id="KW-1185">Reference proteome</keyword>
<evidence type="ECO:0000256" key="4">
    <source>
        <dbReference type="RuleBase" id="RU003651"/>
    </source>
</evidence>
<dbReference type="SUPFAM" id="SSF52540">
    <property type="entry name" value="P-loop containing nucleoside triphosphate hydrolases"/>
    <property type="match status" value="2"/>
</dbReference>
<keyword evidence="3" id="KW-0175">Coiled coil</keyword>
<dbReference type="PANTHER" id="PTHR23077:SF117">
    <property type="entry name" value="AAA+ ATPASE DOMAIN-CONTAINING PROTEIN"/>
    <property type="match status" value="1"/>
</dbReference>
<dbReference type="Pfam" id="PF00004">
    <property type="entry name" value="AAA"/>
    <property type="match status" value="2"/>
</dbReference>
<dbReference type="OrthoDB" id="5421at2759"/>
<dbReference type="EMBL" id="JANBUH010000826">
    <property type="protein sequence ID" value="KAJ2749293.1"/>
    <property type="molecule type" value="Genomic_DNA"/>
</dbReference>
<dbReference type="Gene3D" id="3.40.50.300">
    <property type="entry name" value="P-loop containing nucleotide triphosphate hydrolases"/>
    <property type="match status" value="2"/>
</dbReference>
<dbReference type="GO" id="GO:0005524">
    <property type="term" value="F:ATP binding"/>
    <property type="evidence" value="ECO:0007669"/>
    <property type="project" value="UniProtKB-KW"/>
</dbReference>
<dbReference type="PROSITE" id="PS00674">
    <property type="entry name" value="AAA"/>
    <property type="match status" value="1"/>
</dbReference>
<dbReference type="InterPro" id="IPR041569">
    <property type="entry name" value="AAA_lid_3"/>
</dbReference>
<dbReference type="Gene3D" id="1.10.8.60">
    <property type="match status" value="2"/>
</dbReference>
<dbReference type="PANTHER" id="PTHR23077">
    <property type="entry name" value="AAA-FAMILY ATPASE"/>
    <property type="match status" value="1"/>
</dbReference>
<dbReference type="FunFam" id="3.40.50.300:FF:001025">
    <property type="entry name" value="ATPase family, AAA domain-containing 2B"/>
    <property type="match status" value="1"/>
</dbReference>
<evidence type="ECO:0000313" key="7">
    <source>
        <dbReference type="Proteomes" id="UP001140011"/>
    </source>
</evidence>
<feature type="domain" description="AAA+ ATPase" evidence="5">
    <location>
        <begin position="448"/>
        <end position="587"/>
    </location>
</feature>
<evidence type="ECO:0000256" key="1">
    <source>
        <dbReference type="ARBA" id="ARBA00022741"/>
    </source>
</evidence>
<dbReference type="SMART" id="SM00382">
    <property type="entry name" value="AAA"/>
    <property type="match status" value="2"/>
</dbReference>
<evidence type="ECO:0000313" key="6">
    <source>
        <dbReference type="EMBL" id="KAJ2749293.1"/>
    </source>
</evidence>
<dbReference type="GO" id="GO:0016887">
    <property type="term" value="F:ATP hydrolysis activity"/>
    <property type="evidence" value="ECO:0007669"/>
    <property type="project" value="InterPro"/>
</dbReference>
<dbReference type="Proteomes" id="UP001140011">
    <property type="component" value="Unassembled WGS sequence"/>
</dbReference>
<evidence type="ECO:0000259" key="5">
    <source>
        <dbReference type="SMART" id="SM00382"/>
    </source>
</evidence>
<feature type="domain" description="AAA+ ATPase" evidence="5">
    <location>
        <begin position="142"/>
        <end position="315"/>
    </location>
</feature>
<dbReference type="InterPro" id="IPR003959">
    <property type="entry name" value="ATPase_AAA_core"/>
</dbReference>
<organism evidence="6 7">
    <name type="scientific">Coemansia pectinata</name>
    <dbReference type="NCBI Taxonomy" id="1052879"/>
    <lineage>
        <taxon>Eukaryota</taxon>
        <taxon>Fungi</taxon>
        <taxon>Fungi incertae sedis</taxon>
        <taxon>Zoopagomycota</taxon>
        <taxon>Kickxellomycotina</taxon>
        <taxon>Kickxellomycetes</taxon>
        <taxon>Kickxellales</taxon>
        <taxon>Kickxellaceae</taxon>
        <taxon>Coemansia</taxon>
    </lineage>
</organism>
<evidence type="ECO:0000256" key="3">
    <source>
        <dbReference type="ARBA" id="ARBA00023054"/>
    </source>
</evidence>
<gene>
    <name evidence="6" type="ORF">GGI19_005731</name>
</gene>
<keyword evidence="2 4" id="KW-0067">ATP-binding</keyword>
<dbReference type="Pfam" id="PF17862">
    <property type="entry name" value="AAA_lid_3"/>
    <property type="match status" value="1"/>
</dbReference>
<accession>A0A9W8GRT3</accession>
<name>A0A9W8GRT3_9FUNG</name>
<comment type="caution">
    <text evidence="6">The sequence shown here is derived from an EMBL/GenBank/DDBJ whole genome shotgun (WGS) entry which is preliminary data.</text>
</comment>
<reference evidence="6" key="1">
    <citation type="submission" date="2022-07" db="EMBL/GenBank/DDBJ databases">
        <title>Phylogenomic reconstructions and comparative analyses of Kickxellomycotina fungi.</title>
        <authorList>
            <person name="Reynolds N.K."/>
            <person name="Stajich J.E."/>
            <person name="Barry K."/>
            <person name="Grigoriev I.V."/>
            <person name="Crous P."/>
            <person name="Smith M.E."/>
        </authorList>
    </citation>
    <scope>NUCLEOTIDE SEQUENCE</scope>
    <source>
        <strain evidence="6">BCRC 34297</strain>
    </source>
</reference>
<proteinExistence type="inferred from homology"/>
<dbReference type="AlphaFoldDB" id="A0A9W8GRT3"/>
<dbReference type="InterPro" id="IPR027417">
    <property type="entry name" value="P-loop_NTPase"/>
</dbReference>
<keyword evidence="1 4" id="KW-0547">Nucleotide-binding</keyword>
<dbReference type="InterPro" id="IPR003593">
    <property type="entry name" value="AAA+_ATPase"/>
</dbReference>
<evidence type="ECO:0000256" key="2">
    <source>
        <dbReference type="ARBA" id="ARBA00022840"/>
    </source>
</evidence>
<dbReference type="InterPro" id="IPR003960">
    <property type="entry name" value="ATPase_AAA_CS"/>
</dbReference>